<keyword evidence="2" id="KW-1185">Reference proteome</keyword>
<dbReference type="KEGG" id="salf:SMD44_01742"/>
<dbReference type="Proteomes" id="UP000195880">
    <property type="component" value="Chromosome"/>
</dbReference>
<organism evidence="1 2">
    <name type="scientific">Streptomyces alboflavus</name>
    <dbReference type="NCBI Taxonomy" id="67267"/>
    <lineage>
        <taxon>Bacteria</taxon>
        <taxon>Bacillati</taxon>
        <taxon>Actinomycetota</taxon>
        <taxon>Actinomycetes</taxon>
        <taxon>Kitasatosporales</taxon>
        <taxon>Streptomycetaceae</taxon>
        <taxon>Streptomyces</taxon>
    </lineage>
</organism>
<reference evidence="1 2" key="1">
    <citation type="submission" date="2017-05" db="EMBL/GenBank/DDBJ databases">
        <title>Streptomyces alboflavus Genome sequencing and assembly.</title>
        <authorList>
            <person name="Wang Y."/>
            <person name="Du B."/>
            <person name="Ding Y."/>
            <person name="Liu H."/>
            <person name="Hou Q."/>
            <person name="Liu K."/>
            <person name="Wang C."/>
            <person name="Yao L."/>
        </authorList>
    </citation>
    <scope>NUCLEOTIDE SEQUENCE [LARGE SCALE GENOMIC DNA]</scope>
    <source>
        <strain evidence="1 2">MDJK44</strain>
    </source>
</reference>
<protein>
    <submittedName>
        <fullName evidence="1">Uncharacterized protein</fullName>
    </submittedName>
</protein>
<dbReference type="AlphaFoldDB" id="A0A1Z1W7G6"/>
<gene>
    <name evidence="1" type="ORF">SMD44_01742</name>
</gene>
<evidence type="ECO:0000313" key="2">
    <source>
        <dbReference type="Proteomes" id="UP000195880"/>
    </source>
</evidence>
<accession>A0A1Z1W7G6</accession>
<dbReference type="EMBL" id="CP021748">
    <property type="protein sequence ID" value="ARX82332.1"/>
    <property type="molecule type" value="Genomic_DNA"/>
</dbReference>
<evidence type="ECO:0000313" key="1">
    <source>
        <dbReference type="EMBL" id="ARX82332.1"/>
    </source>
</evidence>
<sequence>MVEMNLPPGWRPDDPDDTQALVWEERRGPWLLRAVCPLWAPYEGPGEVTVALDDSEAEGVAGGVPVEVLRTFPLGEVKAQARSLLARVKEDLTLTEVWGNPFNNLPRQCRSDADYAEWAVAWMLICRVSKSSPVKGLVERTGMRQSSVSTRIAKLRTLGFIDADNQITERCNAILNARKASPFG</sequence>
<proteinExistence type="predicted"/>
<name>A0A1Z1W7G6_9ACTN</name>